<evidence type="ECO:0000313" key="2">
    <source>
        <dbReference type="Proteomes" id="UP001153334"/>
    </source>
</evidence>
<dbReference type="EMBL" id="JAPESX010003261">
    <property type="protein sequence ID" value="KAJ8105348.1"/>
    <property type="molecule type" value="Genomic_DNA"/>
</dbReference>
<protein>
    <submittedName>
        <fullName evidence="1">Uncharacterized protein</fullName>
    </submittedName>
</protein>
<sequence>MNRYTPRWSTSSPSPIPEVPGPRKPSPFYATPYSNAPFVDTRPGRGGANALDDDDDDIDYDFDAAESGSDIEVYDDEAVGNDKSGHLAREADDDSNGDSDGDGNDDSSMADLGHDSYQTQSVESCQDSQALEDELWSGIEDVENRDPAVSIHMDDDAMMDGVADHDLTAINLDEHEIHSQGSSVPSEYPSNQPL</sequence>
<comment type="caution">
    <text evidence="1">The sequence shown here is derived from an EMBL/GenBank/DDBJ whole genome shotgun (WGS) entry which is preliminary data.</text>
</comment>
<dbReference type="Proteomes" id="UP001153334">
    <property type="component" value="Unassembled WGS sequence"/>
</dbReference>
<gene>
    <name evidence="1" type="ORF">ONZ43_g7461</name>
</gene>
<evidence type="ECO:0000313" key="1">
    <source>
        <dbReference type="EMBL" id="KAJ8105348.1"/>
    </source>
</evidence>
<keyword evidence="2" id="KW-1185">Reference proteome</keyword>
<accession>A0ACC2HRJ4</accession>
<reference evidence="1" key="1">
    <citation type="submission" date="2022-11" db="EMBL/GenBank/DDBJ databases">
        <title>Genome Sequence of Nemania bipapillata.</title>
        <authorList>
            <person name="Buettner E."/>
        </authorList>
    </citation>
    <scope>NUCLEOTIDE SEQUENCE</scope>
    <source>
        <strain evidence="1">CP14</strain>
    </source>
</reference>
<name>A0ACC2HRJ4_9PEZI</name>
<organism evidence="1 2">
    <name type="scientific">Nemania bipapillata</name>
    <dbReference type="NCBI Taxonomy" id="110536"/>
    <lineage>
        <taxon>Eukaryota</taxon>
        <taxon>Fungi</taxon>
        <taxon>Dikarya</taxon>
        <taxon>Ascomycota</taxon>
        <taxon>Pezizomycotina</taxon>
        <taxon>Sordariomycetes</taxon>
        <taxon>Xylariomycetidae</taxon>
        <taxon>Xylariales</taxon>
        <taxon>Xylariaceae</taxon>
        <taxon>Nemania</taxon>
    </lineage>
</organism>
<proteinExistence type="predicted"/>